<feature type="compositionally biased region" description="Low complexity" evidence="1">
    <location>
        <begin position="31"/>
        <end position="56"/>
    </location>
</feature>
<evidence type="ECO:0000313" key="2">
    <source>
        <dbReference type="EMBL" id="KAK1127257.1"/>
    </source>
</evidence>
<feature type="compositionally biased region" description="Low complexity" evidence="1">
    <location>
        <begin position="77"/>
        <end position="86"/>
    </location>
</feature>
<proteinExistence type="predicted"/>
<name>A0AA40FXK9_9HYME</name>
<feature type="region of interest" description="Disordered" evidence="1">
    <location>
        <begin position="68"/>
        <end position="156"/>
    </location>
</feature>
<accession>A0AA40FXK9</accession>
<feature type="region of interest" description="Disordered" evidence="1">
    <location>
        <begin position="1"/>
        <end position="56"/>
    </location>
</feature>
<dbReference type="EMBL" id="JAHYIQ010000012">
    <property type="protein sequence ID" value="KAK1127257.1"/>
    <property type="molecule type" value="Genomic_DNA"/>
</dbReference>
<sequence length="156" mass="16567">MEGVHPRGGSSIGESPRRVPRRRRDGDRGRGSSSGSASSVAARSFSAGGPVCRPLPSARRARSIRLLSTLGCAPEQPWRARTTTRPPTEPSHGAEPRLRTIDSHGNEPRRRSRVESRGREAKRRVAGELSAGPGTALTAGSPGKGSQRNVEPGPRP</sequence>
<evidence type="ECO:0000256" key="1">
    <source>
        <dbReference type="SAM" id="MobiDB-lite"/>
    </source>
</evidence>
<comment type="caution">
    <text evidence="2">The sequence shown here is derived from an EMBL/GenBank/DDBJ whole genome shotgun (WGS) entry which is preliminary data.</text>
</comment>
<protein>
    <submittedName>
        <fullName evidence="2">Uncharacterized protein</fullName>
    </submittedName>
</protein>
<dbReference type="AlphaFoldDB" id="A0AA40FXK9"/>
<reference evidence="2" key="1">
    <citation type="submission" date="2021-10" db="EMBL/GenBank/DDBJ databases">
        <title>Melipona bicolor Genome sequencing and assembly.</title>
        <authorList>
            <person name="Araujo N.S."/>
            <person name="Arias M.C."/>
        </authorList>
    </citation>
    <scope>NUCLEOTIDE SEQUENCE</scope>
    <source>
        <strain evidence="2">USP_2M_L1-L4_2017</strain>
        <tissue evidence="2">Whole body</tissue>
    </source>
</reference>
<evidence type="ECO:0000313" key="3">
    <source>
        <dbReference type="Proteomes" id="UP001177670"/>
    </source>
</evidence>
<organism evidence="2 3">
    <name type="scientific">Melipona bicolor</name>
    <dbReference type="NCBI Taxonomy" id="60889"/>
    <lineage>
        <taxon>Eukaryota</taxon>
        <taxon>Metazoa</taxon>
        <taxon>Ecdysozoa</taxon>
        <taxon>Arthropoda</taxon>
        <taxon>Hexapoda</taxon>
        <taxon>Insecta</taxon>
        <taxon>Pterygota</taxon>
        <taxon>Neoptera</taxon>
        <taxon>Endopterygota</taxon>
        <taxon>Hymenoptera</taxon>
        <taxon>Apocrita</taxon>
        <taxon>Aculeata</taxon>
        <taxon>Apoidea</taxon>
        <taxon>Anthophila</taxon>
        <taxon>Apidae</taxon>
        <taxon>Melipona</taxon>
    </lineage>
</organism>
<gene>
    <name evidence="2" type="ORF">K0M31_003801</name>
</gene>
<dbReference type="Proteomes" id="UP001177670">
    <property type="component" value="Unassembled WGS sequence"/>
</dbReference>
<keyword evidence="3" id="KW-1185">Reference proteome</keyword>
<feature type="compositionally biased region" description="Basic and acidic residues" evidence="1">
    <location>
        <begin position="92"/>
        <end position="126"/>
    </location>
</feature>